<evidence type="ECO:0000313" key="3">
    <source>
        <dbReference type="EMBL" id="RWR94621.1"/>
    </source>
</evidence>
<dbReference type="OrthoDB" id="615826at2759"/>
<dbReference type="EMBL" id="QPKB01000011">
    <property type="protein sequence ID" value="RWR94621.1"/>
    <property type="molecule type" value="Genomic_DNA"/>
</dbReference>
<keyword evidence="1" id="KW-0805">Transcription regulation</keyword>
<dbReference type="STRING" id="337451.A0A443PV10"/>
<comment type="subunit">
    <text evidence="1">Homodimers and heterodimers.</text>
</comment>
<comment type="subcellular location">
    <subcellularLocation>
        <location evidence="1">Nucleus</location>
    </subcellularLocation>
</comment>
<dbReference type="SUPFAM" id="SSF54277">
    <property type="entry name" value="CAD &amp; PB1 domains"/>
    <property type="match status" value="1"/>
</dbReference>
<dbReference type="GO" id="GO:0005634">
    <property type="term" value="C:nucleus"/>
    <property type="evidence" value="ECO:0007669"/>
    <property type="project" value="UniProtKB-SubCell"/>
</dbReference>
<sequence>MVAVVFDPLSSFTNVPSQTKRSTAVTPLDHRIHKHTIYDLILDEHLSKISKRFSCYWASEQLRGRPALTGLLDGSGEYTIVYEDNEGDRMLVGVVPWELVFLNQRAPTLQEISMTKLKWICRKAINRTCCYRLRQRNQ</sequence>
<keyword evidence="1" id="KW-0678">Repressor</keyword>
<dbReference type="AlphaFoldDB" id="A0A443PV10"/>
<name>A0A443PV10_9MAGN</name>
<comment type="caution">
    <text evidence="3">The sequence shown here is derived from an EMBL/GenBank/DDBJ whole genome shotgun (WGS) entry which is preliminary data.</text>
</comment>
<keyword evidence="1" id="KW-0539">Nucleus</keyword>
<feature type="domain" description="AUX/IAA" evidence="2">
    <location>
        <begin position="66"/>
        <end position="99"/>
    </location>
</feature>
<organism evidence="3 4">
    <name type="scientific">Cinnamomum micranthum f. kanehirae</name>
    <dbReference type="NCBI Taxonomy" id="337451"/>
    <lineage>
        <taxon>Eukaryota</taxon>
        <taxon>Viridiplantae</taxon>
        <taxon>Streptophyta</taxon>
        <taxon>Embryophyta</taxon>
        <taxon>Tracheophyta</taxon>
        <taxon>Spermatophyta</taxon>
        <taxon>Magnoliopsida</taxon>
        <taxon>Magnoliidae</taxon>
        <taxon>Laurales</taxon>
        <taxon>Lauraceae</taxon>
        <taxon>Cinnamomum</taxon>
    </lineage>
</organism>
<dbReference type="Gene3D" id="3.10.20.90">
    <property type="entry name" value="Phosphatidylinositol 3-kinase Catalytic Subunit, Chain A, domain 1"/>
    <property type="match status" value="1"/>
</dbReference>
<proteinExistence type="inferred from homology"/>
<keyword evidence="1" id="KW-0804">Transcription</keyword>
<keyword evidence="4" id="KW-1185">Reference proteome</keyword>
<reference evidence="3 4" key="1">
    <citation type="journal article" date="2019" name="Nat. Plants">
        <title>Stout camphor tree genome fills gaps in understanding of flowering plant genome evolution.</title>
        <authorList>
            <person name="Chaw S.M."/>
            <person name="Liu Y.C."/>
            <person name="Wu Y.W."/>
            <person name="Wang H.Y."/>
            <person name="Lin C.I."/>
            <person name="Wu C.S."/>
            <person name="Ke H.M."/>
            <person name="Chang L.Y."/>
            <person name="Hsu C.Y."/>
            <person name="Yang H.T."/>
            <person name="Sudianto E."/>
            <person name="Hsu M.H."/>
            <person name="Wu K.P."/>
            <person name="Wang L.N."/>
            <person name="Leebens-Mack J.H."/>
            <person name="Tsai I.J."/>
        </authorList>
    </citation>
    <scope>NUCLEOTIDE SEQUENCE [LARGE SCALE GENOMIC DNA]</scope>
    <source>
        <strain evidence="4">cv. Chaw 1501</strain>
        <tissue evidence="3">Young leaves</tissue>
    </source>
</reference>
<dbReference type="Pfam" id="PF02309">
    <property type="entry name" value="AUX_IAA"/>
    <property type="match status" value="1"/>
</dbReference>
<comment type="function">
    <text evidence="1">Aux/IAA proteins are short-lived transcriptional factors that function as repressors of early auxin response genes at low auxin concentrations.</text>
</comment>
<gene>
    <name evidence="3" type="ORF">CKAN_02392300</name>
</gene>
<keyword evidence="1" id="KW-0927">Auxin signaling pathway</keyword>
<accession>A0A443PV10</accession>
<evidence type="ECO:0000256" key="1">
    <source>
        <dbReference type="RuleBase" id="RU004549"/>
    </source>
</evidence>
<evidence type="ECO:0000259" key="2">
    <source>
        <dbReference type="Pfam" id="PF02309"/>
    </source>
</evidence>
<protein>
    <recommendedName>
        <fullName evidence="1">Auxin-responsive protein</fullName>
    </recommendedName>
</protein>
<comment type="similarity">
    <text evidence="1">Belongs to the Aux/IAA family.</text>
</comment>
<dbReference type="Proteomes" id="UP000283530">
    <property type="component" value="Unassembled WGS sequence"/>
</dbReference>
<dbReference type="GO" id="GO:0009734">
    <property type="term" value="P:auxin-activated signaling pathway"/>
    <property type="evidence" value="ECO:0007669"/>
    <property type="project" value="UniProtKB-UniRule"/>
</dbReference>
<dbReference type="InterPro" id="IPR033389">
    <property type="entry name" value="AUX/IAA_dom"/>
</dbReference>
<evidence type="ECO:0000313" key="4">
    <source>
        <dbReference type="Proteomes" id="UP000283530"/>
    </source>
</evidence>